<evidence type="ECO:0000313" key="2">
    <source>
        <dbReference type="Proteomes" id="UP001139494"/>
    </source>
</evidence>
<accession>A0A9R1CTM2</accession>
<dbReference type="InterPro" id="IPR009057">
    <property type="entry name" value="Homeodomain-like_sf"/>
</dbReference>
<dbReference type="PANTHER" id="PTHR34849:SF1">
    <property type="entry name" value="SLR0770 PROTEIN"/>
    <property type="match status" value="1"/>
</dbReference>
<organism evidence="1 2">
    <name type="scientific">Natronomonas aquatica</name>
    <dbReference type="NCBI Taxonomy" id="2841590"/>
    <lineage>
        <taxon>Archaea</taxon>
        <taxon>Methanobacteriati</taxon>
        <taxon>Methanobacteriota</taxon>
        <taxon>Stenosarchaea group</taxon>
        <taxon>Halobacteria</taxon>
        <taxon>Halobacteriales</taxon>
        <taxon>Natronomonadaceae</taxon>
        <taxon>Natronomonas</taxon>
    </lineage>
</organism>
<sequence length="77" mass="8476">MVRGPEHSDGAPAIGGTGIRIWNIASAYEHSGYSPDEIVELYPALSLSDVHTALAYYYEHIEESRNRDDAESAERPA</sequence>
<dbReference type="SUPFAM" id="SSF46689">
    <property type="entry name" value="Homeodomain-like"/>
    <property type="match status" value="1"/>
</dbReference>
<protein>
    <submittedName>
        <fullName evidence="1">DUF433 domain-containing protein</fullName>
    </submittedName>
</protein>
<keyword evidence="2" id="KW-1185">Reference proteome</keyword>
<dbReference type="PANTHER" id="PTHR34849">
    <property type="entry name" value="SSL5025 PROTEIN"/>
    <property type="match status" value="1"/>
</dbReference>
<proteinExistence type="predicted"/>
<dbReference type="InterPro" id="IPR007367">
    <property type="entry name" value="DUF433"/>
</dbReference>
<evidence type="ECO:0000313" key="1">
    <source>
        <dbReference type="EMBL" id="MCQ4333459.1"/>
    </source>
</evidence>
<dbReference type="AlphaFoldDB" id="A0A9R1CTM2"/>
<gene>
    <name evidence="1" type="ORF">KM295_08190</name>
</gene>
<dbReference type="Pfam" id="PF04255">
    <property type="entry name" value="DUF433"/>
    <property type="match status" value="1"/>
</dbReference>
<reference evidence="1" key="1">
    <citation type="journal article" date="2023" name="Front. Microbiol.">
        <title>Genomic-based phylogenetic and metabolic analyses of the genus Natronomonas, and description of Natronomonas aquatica sp. nov.</title>
        <authorList>
            <person name="Garcia-Roldan A."/>
            <person name="Duran-Viseras A."/>
            <person name="de la Haba R.R."/>
            <person name="Corral P."/>
            <person name="Sanchez-Porro C."/>
            <person name="Ventosa A."/>
        </authorList>
    </citation>
    <scope>NUCLEOTIDE SEQUENCE</scope>
    <source>
        <strain evidence="1">F2-12</strain>
    </source>
</reference>
<name>A0A9R1CTM2_9EURY</name>
<dbReference type="Gene3D" id="1.10.10.10">
    <property type="entry name" value="Winged helix-like DNA-binding domain superfamily/Winged helix DNA-binding domain"/>
    <property type="match status" value="1"/>
</dbReference>
<dbReference type="EMBL" id="JAHLKM010000008">
    <property type="protein sequence ID" value="MCQ4333459.1"/>
    <property type="molecule type" value="Genomic_DNA"/>
</dbReference>
<comment type="caution">
    <text evidence="1">The sequence shown here is derived from an EMBL/GenBank/DDBJ whole genome shotgun (WGS) entry which is preliminary data.</text>
</comment>
<dbReference type="Proteomes" id="UP001139494">
    <property type="component" value="Unassembled WGS sequence"/>
</dbReference>
<dbReference type="InterPro" id="IPR036388">
    <property type="entry name" value="WH-like_DNA-bd_sf"/>
</dbReference>